<dbReference type="InterPro" id="IPR050490">
    <property type="entry name" value="Bact_solute-bd_prot1"/>
</dbReference>
<dbReference type="PROSITE" id="PS51318">
    <property type="entry name" value="TAT"/>
    <property type="match status" value="1"/>
</dbReference>
<feature type="signal peptide" evidence="2">
    <location>
        <begin position="1"/>
        <end position="29"/>
    </location>
</feature>
<protein>
    <submittedName>
        <fullName evidence="3">ABC transporter substrate-binding protein</fullName>
    </submittedName>
</protein>
<comment type="similarity">
    <text evidence="1">Belongs to the bacterial solute-binding protein 1 family.</text>
</comment>
<keyword evidence="4" id="KW-1185">Reference proteome</keyword>
<dbReference type="Proteomes" id="UP001592531">
    <property type="component" value="Unassembled WGS sequence"/>
</dbReference>
<comment type="caution">
    <text evidence="3">The sequence shown here is derived from an EMBL/GenBank/DDBJ whole genome shotgun (WGS) entry which is preliminary data.</text>
</comment>
<dbReference type="PROSITE" id="PS51257">
    <property type="entry name" value="PROKAR_LIPOPROTEIN"/>
    <property type="match status" value="1"/>
</dbReference>
<dbReference type="PANTHER" id="PTHR43649:SF31">
    <property type="entry name" value="SN-GLYCEROL-3-PHOSPHATE-BINDING PERIPLASMIC PROTEIN UGPB"/>
    <property type="match status" value="1"/>
</dbReference>
<dbReference type="PANTHER" id="PTHR43649">
    <property type="entry name" value="ARABINOSE-BINDING PROTEIN-RELATED"/>
    <property type="match status" value="1"/>
</dbReference>
<evidence type="ECO:0000313" key="4">
    <source>
        <dbReference type="Proteomes" id="UP001592531"/>
    </source>
</evidence>
<dbReference type="SUPFAM" id="SSF53850">
    <property type="entry name" value="Periplasmic binding protein-like II"/>
    <property type="match status" value="1"/>
</dbReference>
<dbReference type="EMBL" id="JBHFAB010000033">
    <property type="protein sequence ID" value="MFC1421064.1"/>
    <property type="molecule type" value="Genomic_DNA"/>
</dbReference>
<proteinExistence type="inferred from homology"/>
<dbReference type="RefSeq" id="WP_380543543.1">
    <property type="nucleotide sequence ID" value="NZ_JBHFAB010000033.1"/>
</dbReference>
<evidence type="ECO:0000256" key="2">
    <source>
        <dbReference type="SAM" id="SignalP"/>
    </source>
</evidence>
<dbReference type="Gene3D" id="3.40.190.10">
    <property type="entry name" value="Periplasmic binding protein-like II"/>
    <property type="match status" value="1"/>
</dbReference>
<gene>
    <name evidence="3" type="ORF">ACEZDE_31135</name>
</gene>
<name>A0ABV6W4Y7_9ACTN</name>
<dbReference type="InterPro" id="IPR006311">
    <property type="entry name" value="TAT_signal"/>
</dbReference>
<feature type="chain" id="PRO_5045258986" evidence="2">
    <location>
        <begin position="30"/>
        <end position="559"/>
    </location>
</feature>
<organism evidence="3 4">
    <name type="scientific">Streptacidiphilus cavernicola</name>
    <dbReference type="NCBI Taxonomy" id="3342716"/>
    <lineage>
        <taxon>Bacteria</taxon>
        <taxon>Bacillati</taxon>
        <taxon>Actinomycetota</taxon>
        <taxon>Actinomycetes</taxon>
        <taxon>Kitasatosporales</taxon>
        <taxon>Streptomycetaceae</taxon>
        <taxon>Streptacidiphilus</taxon>
    </lineage>
</organism>
<reference evidence="3 4" key="1">
    <citation type="submission" date="2024-09" db="EMBL/GenBank/DDBJ databases">
        <authorList>
            <person name="Lee S.D."/>
        </authorList>
    </citation>
    <scope>NUCLEOTIDE SEQUENCE [LARGE SCALE GENOMIC DNA]</scope>
    <source>
        <strain evidence="3 4">N8-3</strain>
    </source>
</reference>
<evidence type="ECO:0000256" key="1">
    <source>
        <dbReference type="ARBA" id="ARBA00008520"/>
    </source>
</evidence>
<keyword evidence="2" id="KW-0732">Signal</keyword>
<accession>A0ABV6W4Y7</accession>
<sequence length="559" mass="59377">MSIEMNRRSVLRTAVGVAGAASMAPLLSACGSGSAVKSGANTKKGVTSAVPAYTANTSVKPDIPSVSFANGAVTDPGFLTYPANPVATVTGKPGSGGSYTAVTPLWGAVPQAGNSFYTAVNAALGASLTMHPADGNTFNTAITTLTAAKKLPDWVQLPTWWNQTFNTGELAATQLADLTPYLAGDKVKDYPNLAAIPTGAWKCGVWDDKLYGIPSFSSGTSFAGMTYYRQDVFEAKGISASEVTSAADLMALGKELTSASAGVWAFDDVWTYLQPAFGIANKFWIKDGKLAHKYDQPEFLEALDWHYQLAKSGSVHPDALAGKNSDAKARFYAGKVLIEGDGTGAWNLADDQAGKAASKAYRRGAFPLFAADGKSTPSIYLGTSTSFVSYLNAKLSPAQIKECLAIANYLAAPWGSAEYTLINYGVEGTDYTMVGGVPTFTSEGQKSVQQQTFPFLATCQEVISNPGADQLTKDYTAWNTATAKYAYKSVFWNMNITVPARYSTADAAQAVEDTVKDVYHGIKPVSAFQEAVSTWKKNGGTTLVEWYQTNVMDKYGTDQ</sequence>
<evidence type="ECO:0000313" key="3">
    <source>
        <dbReference type="EMBL" id="MFC1421064.1"/>
    </source>
</evidence>